<organism evidence="1 2">
    <name type="scientific">Penicillium nordicum</name>
    <dbReference type="NCBI Taxonomy" id="229535"/>
    <lineage>
        <taxon>Eukaryota</taxon>
        <taxon>Fungi</taxon>
        <taxon>Dikarya</taxon>
        <taxon>Ascomycota</taxon>
        <taxon>Pezizomycotina</taxon>
        <taxon>Eurotiomycetes</taxon>
        <taxon>Eurotiomycetidae</taxon>
        <taxon>Eurotiales</taxon>
        <taxon>Aspergillaceae</taxon>
        <taxon>Penicillium</taxon>
    </lineage>
</organism>
<dbReference type="Proteomes" id="UP000037696">
    <property type="component" value="Unassembled WGS sequence"/>
</dbReference>
<sequence length="139" mass="15658">MRSIFLVHDKRLLGIILQELNDLVNKHGVLTTKQSHILQEGIAPTIISGSSELEELVRQSAQSNKIKDGFIVKPARLGDNEGIIFGRDLSAEQWTSVVMSLRTLGSSAAYVPVDIADEQSMDLDHYCVWEKSRRRILNW</sequence>
<dbReference type="AlphaFoldDB" id="A0A0M9WEV3"/>
<evidence type="ECO:0000313" key="1">
    <source>
        <dbReference type="EMBL" id="KOS42213.1"/>
    </source>
</evidence>
<dbReference type="OrthoDB" id="2117718at2759"/>
<dbReference type="STRING" id="229535.A0A0M9WEV3"/>
<name>A0A0M9WEV3_9EURO</name>
<reference evidence="1 2" key="1">
    <citation type="submission" date="2015-08" db="EMBL/GenBank/DDBJ databases">
        <title>Genome sequencing of Penicillium nordicum.</title>
        <authorList>
            <person name="Nguyen H.D."/>
            <person name="Seifert K.A."/>
        </authorList>
    </citation>
    <scope>NUCLEOTIDE SEQUENCE [LARGE SCALE GENOMIC DNA]</scope>
    <source>
        <strain evidence="1 2">DAOMC 185683</strain>
    </source>
</reference>
<accession>A0A0M9WEV3</accession>
<comment type="caution">
    <text evidence="1">The sequence shown here is derived from an EMBL/GenBank/DDBJ whole genome shotgun (WGS) entry which is preliminary data.</text>
</comment>
<dbReference type="EMBL" id="LHQQ01000111">
    <property type="protein sequence ID" value="KOS42213.1"/>
    <property type="molecule type" value="Genomic_DNA"/>
</dbReference>
<evidence type="ECO:0000313" key="2">
    <source>
        <dbReference type="Proteomes" id="UP000037696"/>
    </source>
</evidence>
<protein>
    <recommendedName>
        <fullName evidence="3">ATP-grasp domain-containing protein</fullName>
    </recommendedName>
</protein>
<proteinExistence type="predicted"/>
<keyword evidence="2" id="KW-1185">Reference proteome</keyword>
<evidence type="ECO:0008006" key="3">
    <source>
        <dbReference type="Google" id="ProtNLM"/>
    </source>
</evidence>
<gene>
    <name evidence="1" type="ORF">ACN38_g6914</name>
</gene>